<feature type="signal peptide" evidence="1">
    <location>
        <begin position="1"/>
        <end position="24"/>
    </location>
</feature>
<feature type="chain" id="PRO_5046267750" description="DUF3465 domain-containing protein" evidence="1">
    <location>
        <begin position="25"/>
        <end position="152"/>
    </location>
</feature>
<reference evidence="3" key="1">
    <citation type="journal article" date="2019" name="Int. J. Syst. Evol. Microbiol.">
        <title>The Global Catalogue of Microorganisms (GCM) 10K type strain sequencing project: providing services to taxonomists for standard genome sequencing and annotation.</title>
        <authorList>
            <consortium name="The Broad Institute Genomics Platform"/>
            <consortium name="The Broad Institute Genome Sequencing Center for Infectious Disease"/>
            <person name="Wu L."/>
            <person name="Ma J."/>
        </authorList>
    </citation>
    <scope>NUCLEOTIDE SEQUENCE [LARGE SCALE GENOMIC DNA]</scope>
    <source>
        <strain evidence="3">NBRC 105857</strain>
    </source>
</reference>
<name>A0ABQ5YQ93_9BURK</name>
<dbReference type="Pfam" id="PF11948">
    <property type="entry name" value="DUF3465"/>
    <property type="match status" value="1"/>
</dbReference>
<organism evidence="2 3">
    <name type="scientific">Limnobacter litoralis</name>
    <dbReference type="NCBI Taxonomy" id="481366"/>
    <lineage>
        <taxon>Bacteria</taxon>
        <taxon>Pseudomonadati</taxon>
        <taxon>Pseudomonadota</taxon>
        <taxon>Betaproteobacteria</taxon>
        <taxon>Burkholderiales</taxon>
        <taxon>Burkholderiaceae</taxon>
        <taxon>Limnobacter</taxon>
    </lineage>
</organism>
<keyword evidence="1" id="KW-0732">Signal</keyword>
<protein>
    <recommendedName>
        <fullName evidence="4">DUF3465 domain-containing protein</fullName>
    </recommendedName>
</protein>
<sequence length="152" mass="16231">MKKHALTLAAAAALAFGISRIGLLGDFAPTPAAQTQAVQTGQADDALATAFAEHQSGIHVTGEGVVIKVLPDDEEGSRHQRFILKLASGQKVLVAHNIDLAGRLNSLRAGDTVGFSGQYEWNPKGGVIHWTHRDPRGHHRAGWLKLAGQTYQ</sequence>
<evidence type="ECO:0000256" key="1">
    <source>
        <dbReference type="SAM" id="SignalP"/>
    </source>
</evidence>
<comment type="caution">
    <text evidence="2">The sequence shown here is derived from an EMBL/GenBank/DDBJ whole genome shotgun (WGS) entry which is preliminary data.</text>
</comment>
<dbReference type="Proteomes" id="UP001156664">
    <property type="component" value="Unassembled WGS sequence"/>
</dbReference>
<evidence type="ECO:0000313" key="2">
    <source>
        <dbReference type="EMBL" id="GLR25093.1"/>
    </source>
</evidence>
<evidence type="ECO:0000313" key="3">
    <source>
        <dbReference type="Proteomes" id="UP001156664"/>
    </source>
</evidence>
<dbReference type="EMBL" id="BSOJ01000004">
    <property type="protein sequence ID" value="GLR25093.1"/>
    <property type="molecule type" value="Genomic_DNA"/>
</dbReference>
<keyword evidence="3" id="KW-1185">Reference proteome</keyword>
<evidence type="ECO:0008006" key="4">
    <source>
        <dbReference type="Google" id="ProtNLM"/>
    </source>
</evidence>
<dbReference type="InterPro" id="IPR021856">
    <property type="entry name" value="DUF3465"/>
</dbReference>
<gene>
    <name evidence="2" type="ORF">GCM10007875_01800</name>
</gene>
<dbReference type="RefSeq" id="WP_284279401.1">
    <property type="nucleotide sequence ID" value="NZ_BSOJ01000004.1"/>
</dbReference>
<proteinExistence type="predicted"/>
<accession>A0ABQ5YQ93</accession>